<organism evidence="2 3">
    <name type="scientific">Paracoccus hibiscisoli</name>
    <dbReference type="NCBI Taxonomy" id="2023261"/>
    <lineage>
        <taxon>Bacteria</taxon>
        <taxon>Pseudomonadati</taxon>
        <taxon>Pseudomonadota</taxon>
        <taxon>Alphaproteobacteria</taxon>
        <taxon>Rhodobacterales</taxon>
        <taxon>Paracoccaceae</taxon>
        <taxon>Paracoccus</taxon>
    </lineage>
</organism>
<evidence type="ECO:0000313" key="3">
    <source>
        <dbReference type="Proteomes" id="UP000306223"/>
    </source>
</evidence>
<accession>A0A4V5MSE7</accession>
<proteinExistence type="predicted"/>
<reference evidence="2 3" key="1">
    <citation type="submission" date="2019-04" db="EMBL/GenBank/DDBJ databases">
        <authorList>
            <person name="Li J."/>
        </authorList>
    </citation>
    <scope>NUCLEOTIDE SEQUENCE [LARGE SCALE GENOMIC DNA]</scope>
    <source>
        <strain evidence="2 3">CCTCC AB2016182</strain>
    </source>
</reference>
<keyword evidence="1" id="KW-0812">Transmembrane</keyword>
<dbReference type="AlphaFoldDB" id="A0A4V5MSE7"/>
<dbReference type="Proteomes" id="UP000306223">
    <property type="component" value="Unassembled WGS sequence"/>
</dbReference>
<dbReference type="RefSeq" id="WP_136858162.1">
    <property type="nucleotide sequence ID" value="NZ_SUNH01000040.1"/>
</dbReference>
<evidence type="ECO:0000313" key="2">
    <source>
        <dbReference type="EMBL" id="TJZ79888.1"/>
    </source>
</evidence>
<dbReference type="EMBL" id="SUNH01000040">
    <property type="protein sequence ID" value="TJZ79888.1"/>
    <property type="molecule type" value="Genomic_DNA"/>
</dbReference>
<gene>
    <name evidence="2" type="ORF">FA740_17715</name>
</gene>
<keyword evidence="1" id="KW-1133">Transmembrane helix</keyword>
<comment type="caution">
    <text evidence="2">The sequence shown here is derived from an EMBL/GenBank/DDBJ whole genome shotgun (WGS) entry which is preliminary data.</text>
</comment>
<keyword evidence="1" id="KW-0472">Membrane</keyword>
<protein>
    <submittedName>
        <fullName evidence="2">Uncharacterized protein</fullName>
    </submittedName>
</protein>
<sequence length="210" mass="24111">MFEPRISDAMRTDKALPVDPLEKYALVDERRRKRQAQDDMARQRLYEHIRAALSEDYDLRLSLWNISIELHGDPGSRLLIRFASNSSIEFSRRVLEDFPRCKTRILIVRHGRGYPEVGDLINRLHEAHQQMQVLSASGRSVWLPGVKALDDFLDRLRVLLGPRLQELKRAQRRNRIKRLAVSLFHLALVAAAVGLSASAVLLAWKVLTSS</sequence>
<feature type="transmembrane region" description="Helical" evidence="1">
    <location>
        <begin position="179"/>
        <end position="204"/>
    </location>
</feature>
<name>A0A4V5MSE7_9RHOB</name>
<keyword evidence="3" id="KW-1185">Reference proteome</keyword>
<evidence type="ECO:0000256" key="1">
    <source>
        <dbReference type="SAM" id="Phobius"/>
    </source>
</evidence>